<dbReference type="Pfam" id="PF01565">
    <property type="entry name" value="FAD_binding_4"/>
    <property type="match status" value="1"/>
</dbReference>
<dbReference type="Gene3D" id="3.30.465.10">
    <property type="match status" value="1"/>
</dbReference>
<evidence type="ECO:0000256" key="2">
    <source>
        <dbReference type="ARBA" id="ARBA00022630"/>
    </source>
</evidence>
<organism evidence="7 8">
    <name type="scientific">Monilinia fructicola</name>
    <name type="common">Brown rot fungus</name>
    <name type="synonym">Ciboria fructicola</name>
    <dbReference type="NCBI Taxonomy" id="38448"/>
    <lineage>
        <taxon>Eukaryota</taxon>
        <taxon>Fungi</taxon>
        <taxon>Dikarya</taxon>
        <taxon>Ascomycota</taxon>
        <taxon>Pezizomycotina</taxon>
        <taxon>Leotiomycetes</taxon>
        <taxon>Helotiales</taxon>
        <taxon>Sclerotiniaceae</taxon>
        <taxon>Monilinia</taxon>
    </lineage>
</organism>
<evidence type="ECO:0000313" key="7">
    <source>
        <dbReference type="EMBL" id="KAA8570555.1"/>
    </source>
</evidence>
<name>A0A5M9JUN6_MONFR</name>
<keyword evidence="2" id="KW-0285">Flavoprotein</keyword>
<dbReference type="SUPFAM" id="SSF56176">
    <property type="entry name" value="FAD-binding/transporter-associated domain-like"/>
    <property type="match status" value="1"/>
</dbReference>
<comment type="similarity">
    <text evidence="1">Belongs to the oxygen-dependent FAD-linked oxidoreductase family.</text>
</comment>
<dbReference type="GO" id="GO:0071949">
    <property type="term" value="F:FAD binding"/>
    <property type="evidence" value="ECO:0007669"/>
    <property type="project" value="InterPro"/>
</dbReference>
<proteinExistence type="inferred from homology"/>
<dbReference type="InterPro" id="IPR016169">
    <property type="entry name" value="FAD-bd_PCMH_sub2"/>
</dbReference>
<dbReference type="InterPro" id="IPR050416">
    <property type="entry name" value="FAD-linked_Oxidoreductase"/>
</dbReference>
<dbReference type="InterPro" id="IPR016166">
    <property type="entry name" value="FAD-bd_PCMH"/>
</dbReference>
<dbReference type="GO" id="GO:0016491">
    <property type="term" value="F:oxidoreductase activity"/>
    <property type="evidence" value="ECO:0007669"/>
    <property type="project" value="UniProtKB-KW"/>
</dbReference>
<feature type="domain" description="FAD-binding PCMH-type" evidence="6">
    <location>
        <begin position="81"/>
        <end position="260"/>
    </location>
</feature>
<dbReference type="InterPro" id="IPR006094">
    <property type="entry name" value="Oxid_FAD_bind_N"/>
</dbReference>
<keyword evidence="3" id="KW-0274">FAD</keyword>
<dbReference type="PANTHER" id="PTHR42973:SF22">
    <property type="entry name" value="FAD-BINDING PCMH-TYPE DOMAIN-CONTAINING PROTEIN-RELATED"/>
    <property type="match status" value="1"/>
</dbReference>
<sequence>MLRTNVLLPLLCFLASAAKADDAQSAIDRAVASVTKPSAANITNDNICCKALQNALGPKVFYPNSTAYSSFSDTFYSLQESELSPGCIVKPTSSYDVSISVGILSFLANHTSWSPSCSFATKSGGHAPNPGQANANKGVTIDLSIIRNISVSTDKSLVSVGPAATWGEVYSELDKHQITVPGGRVSTVGVGGLTVGGGISYFSPRKGFTCDNVKNFEVVIANGTILNANAQQNSDLWLALKGGSNNLAVVTRIDFYAFQQGDIWGGNILYDISTADQQINALADFTSNGTYDEYASLISTFVYQPAIGPLVVNNIVYTKAVANPPVYQHLTAIEPQFLSTMRITNITDVATETLAPTTHLRTIFMTTTFKPSKAMLNATFNAWNTSLASLETIDTLTWSISLEPLPTNVPAKSAATGGNVLGVSPAEGPLIVVLLTATWQQASDDAIVTQTAKDMFAKIETYAKAEKYYSKWQYLNYAASWQDPIAGYGEENHAKLRRTSILYDLEGVFQRAVTGGFKLFVGWGWL</sequence>
<dbReference type="PROSITE" id="PS51387">
    <property type="entry name" value="FAD_PCMH"/>
    <property type="match status" value="1"/>
</dbReference>
<dbReference type="InterPro" id="IPR036318">
    <property type="entry name" value="FAD-bd_PCMH-like_sf"/>
</dbReference>
<evidence type="ECO:0000256" key="3">
    <source>
        <dbReference type="ARBA" id="ARBA00022827"/>
    </source>
</evidence>
<keyword evidence="5" id="KW-0732">Signal</keyword>
<dbReference type="Proteomes" id="UP000322873">
    <property type="component" value="Unassembled WGS sequence"/>
</dbReference>
<dbReference type="AlphaFoldDB" id="A0A5M9JUN6"/>
<evidence type="ECO:0000259" key="6">
    <source>
        <dbReference type="PROSITE" id="PS51387"/>
    </source>
</evidence>
<protein>
    <recommendedName>
        <fullName evidence="6">FAD-binding PCMH-type domain-containing protein</fullName>
    </recommendedName>
</protein>
<dbReference type="PANTHER" id="PTHR42973">
    <property type="entry name" value="BINDING OXIDOREDUCTASE, PUTATIVE (AFU_ORTHOLOGUE AFUA_1G17690)-RELATED"/>
    <property type="match status" value="1"/>
</dbReference>
<evidence type="ECO:0000256" key="4">
    <source>
        <dbReference type="ARBA" id="ARBA00023002"/>
    </source>
</evidence>
<keyword evidence="4" id="KW-0560">Oxidoreductase</keyword>
<evidence type="ECO:0000313" key="8">
    <source>
        <dbReference type="Proteomes" id="UP000322873"/>
    </source>
</evidence>
<feature type="signal peptide" evidence="5">
    <location>
        <begin position="1"/>
        <end position="20"/>
    </location>
</feature>
<comment type="caution">
    <text evidence="7">The sequence shown here is derived from an EMBL/GenBank/DDBJ whole genome shotgun (WGS) entry which is preliminary data.</text>
</comment>
<evidence type="ECO:0000256" key="5">
    <source>
        <dbReference type="SAM" id="SignalP"/>
    </source>
</evidence>
<reference evidence="7 8" key="1">
    <citation type="submission" date="2019-06" db="EMBL/GenBank/DDBJ databases">
        <title>Genome Sequence of the Brown Rot Fungal Pathogen Monilinia fructicola.</title>
        <authorList>
            <person name="De Miccolis Angelini R.M."/>
            <person name="Landi L."/>
            <person name="Abate D."/>
            <person name="Pollastro S."/>
            <person name="Romanazzi G."/>
            <person name="Faretra F."/>
        </authorList>
    </citation>
    <scope>NUCLEOTIDE SEQUENCE [LARGE SCALE GENOMIC DNA]</scope>
    <source>
        <strain evidence="7 8">Mfrc123</strain>
    </source>
</reference>
<dbReference type="EMBL" id="VICG01000007">
    <property type="protein sequence ID" value="KAA8570555.1"/>
    <property type="molecule type" value="Genomic_DNA"/>
</dbReference>
<keyword evidence="8" id="KW-1185">Reference proteome</keyword>
<evidence type="ECO:0000256" key="1">
    <source>
        <dbReference type="ARBA" id="ARBA00005466"/>
    </source>
</evidence>
<dbReference type="VEuPathDB" id="FungiDB:MFRU_031g00310"/>
<feature type="chain" id="PRO_5024297128" description="FAD-binding PCMH-type domain-containing protein" evidence="5">
    <location>
        <begin position="21"/>
        <end position="526"/>
    </location>
</feature>
<dbReference type="OrthoDB" id="2151789at2759"/>
<gene>
    <name evidence="7" type="ORF">EYC84_002817</name>
</gene>
<accession>A0A5M9JUN6</accession>